<dbReference type="GO" id="GO:0046890">
    <property type="term" value="P:regulation of lipid biosynthetic process"/>
    <property type="evidence" value="ECO:0007669"/>
    <property type="project" value="UniProtKB-UniRule"/>
</dbReference>
<dbReference type="GO" id="GO:0008653">
    <property type="term" value="P:lipopolysaccharide metabolic process"/>
    <property type="evidence" value="ECO:0007669"/>
    <property type="project" value="InterPro"/>
</dbReference>
<keyword evidence="2" id="KW-0677">Repeat</keyword>
<feature type="binding site" evidence="2">
    <location>
        <position position="367"/>
    </location>
    <ligand>
        <name>Fe cation</name>
        <dbReference type="ChEBI" id="CHEBI:24875"/>
    </ligand>
</feature>
<feature type="binding site" evidence="2">
    <location>
        <position position="356"/>
    </location>
    <ligand>
        <name>Fe cation</name>
        <dbReference type="ChEBI" id="CHEBI:24875"/>
    </ligand>
</feature>
<keyword evidence="2" id="KW-0408">Iron</keyword>
<dbReference type="Proteomes" id="UP000293433">
    <property type="component" value="Unassembled WGS sequence"/>
</dbReference>
<dbReference type="Pfam" id="PF18073">
    <property type="entry name" value="Zn_ribbon_LapB"/>
    <property type="match status" value="1"/>
</dbReference>
<dbReference type="AlphaFoldDB" id="A0A4Q7LCV5"/>
<dbReference type="GO" id="GO:0009898">
    <property type="term" value="C:cytoplasmic side of plasma membrane"/>
    <property type="evidence" value="ECO:0007669"/>
    <property type="project" value="UniProtKB-UniRule"/>
</dbReference>
<feature type="binding site" evidence="2">
    <location>
        <position position="353"/>
    </location>
    <ligand>
        <name>Fe cation</name>
        <dbReference type="ChEBI" id="CHEBI:24875"/>
    </ligand>
</feature>
<reference evidence="4 5" key="1">
    <citation type="submission" date="2019-02" db="EMBL/GenBank/DDBJ databases">
        <title>Genomic Encyclopedia of Type Strains, Phase IV (KMG-IV): sequencing the most valuable type-strain genomes for metagenomic binning, comparative biology and taxonomic classification.</title>
        <authorList>
            <person name="Goeker M."/>
        </authorList>
    </citation>
    <scope>NUCLEOTIDE SEQUENCE [LARGE SCALE GENOMIC DNA]</scope>
    <source>
        <strain evidence="4 5">DSM 10617</strain>
    </source>
</reference>
<evidence type="ECO:0000256" key="2">
    <source>
        <dbReference type="HAMAP-Rule" id="MF_00994"/>
    </source>
</evidence>
<dbReference type="InterPro" id="IPR030865">
    <property type="entry name" value="LapB"/>
</dbReference>
<keyword evidence="2" id="KW-0802">TPR repeat</keyword>
<keyword evidence="2" id="KW-1133">Transmembrane helix</keyword>
<dbReference type="InterPro" id="IPR041166">
    <property type="entry name" value="Rubredoxin_2"/>
</dbReference>
<dbReference type="EMBL" id="SGWV01000012">
    <property type="protein sequence ID" value="RZS47540.1"/>
    <property type="molecule type" value="Genomic_DNA"/>
</dbReference>
<gene>
    <name evidence="2" type="primary">lapB</name>
    <name evidence="4" type="ORF">EV685_3750</name>
</gene>
<keyword evidence="2" id="KW-1003">Cell membrane</keyword>
<organism evidence="4 5">
    <name type="scientific">Sphaerotilus mobilis</name>
    <dbReference type="NCBI Taxonomy" id="47994"/>
    <lineage>
        <taxon>Bacteria</taxon>
        <taxon>Pseudomonadati</taxon>
        <taxon>Pseudomonadota</taxon>
        <taxon>Betaproteobacteria</taxon>
        <taxon>Burkholderiales</taxon>
        <taxon>Sphaerotilaceae</taxon>
        <taxon>Sphaerotilus</taxon>
    </lineage>
</organism>
<dbReference type="InterPro" id="IPR011990">
    <property type="entry name" value="TPR-like_helical_dom_sf"/>
</dbReference>
<dbReference type="SUPFAM" id="SSF48452">
    <property type="entry name" value="TPR-like"/>
    <property type="match status" value="1"/>
</dbReference>
<accession>A0A4Q7LCV5</accession>
<keyword evidence="1 2" id="KW-0479">Metal-binding</keyword>
<dbReference type="Gene3D" id="1.25.40.10">
    <property type="entry name" value="Tetratricopeptide repeat domain"/>
    <property type="match status" value="2"/>
</dbReference>
<comment type="function">
    <text evidence="2">Modulates cellular lipopolysaccharide (LPS) levels by regulating LpxC, which is involved in lipid A biosynthesis. May act by modulating the proteolytic activity of FtsH towards LpxC. May also coordinate assembly of proteins involved in LPS synthesis at the plasma membrane.</text>
</comment>
<keyword evidence="5" id="KW-1185">Reference proteome</keyword>
<feature type="domain" description="LapB rubredoxin metal binding" evidence="3">
    <location>
        <begin position="351"/>
        <end position="377"/>
    </location>
</feature>
<feature type="topological domain" description="Cytoplasmic" evidence="2">
    <location>
        <begin position="24"/>
        <end position="384"/>
    </location>
</feature>
<dbReference type="GO" id="GO:0005506">
    <property type="term" value="F:iron ion binding"/>
    <property type="evidence" value="ECO:0007669"/>
    <property type="project" value="UniProtKB-UniRule"/>
</dbReference>
<feature type="binding site" evidence="2">
    <location>
        <position position="370"/>
    </location>
    <ligand>
        <name>Fe cation</name>
        <dbReference type="ChEBI" id="CHEBI:24875"/>
    </ligand>
</feature>
<dbReference type="Pfam" id="PF13432">
    <property type="entry name" value="TPR_16"/>
    <property type="match status" value="1"/>
</dbReference>
<sequence>MDFDLQWLLLALPAAFALGWLASRIDLRNWKREVEASPRAYFKGLNLLLNEQQDKAIDAFIEAVQQDPGSSDLHFALGNLFRRRGEYERAVRVHQHLLGRADLPTTERDRAQHALAQDYLKAGLFDRAEAAYKALEGTAFATEARLALLNLHERSRDWKAAIEVARGLESAAVGSFSQRVAHYGCELALESDAQGDTAAAQAALQRAREAAPQSARPLILAGQRLARGGQHAEALALWTPLSTIHPEAFGIVAKDYASSAQACGQQDDALARLKVLHAKAPTSDLLDAILSLEPDAQERRRLLLQQVQGQHSLSAALSLVNEPAPAMLLTEAERSALQQALTVAAKPLRRYRCAACGFEAQQYFWQCPGCHGWDTFPPRRLEDH</sequence>
<keyword evidence="2" id="KW-0812">Transmembrane</keyword>
<dbReference type="NCBIfam" id="NF008755">
    <property type="entry name" value="PRK11788.1-3"/>
    <property type="match status" value="1"/>
</dbReference>
<dbReference type="HAMAP" id="MF_00994">
    <property type="entry name" value="LPS_assembly_LapB"/>
    <property type="match status" value="1"/>
</dbReference>
<protein>
    <recommendedName>
        <fullName evidence="2">Lipopolysaccharide assembly protein B</fullName>
    </recommendedName>
</protein>
<dbReference type="RefSeq" id="WP_130483557.1">
    <property type="nucleotide sequence ID" value="NZ_SGWV01000012.1"/>
</dbReference>
<dbReference type="InterPro" id="IPR019734">
    <property type="entry name" value="TPR_rpt"/>
</dbReference>
<keyword evidence="2" id="KW-0997">Cell inner membrane</keyword>
<evidence type="ECO:0000259" key="3">
    <source>
        <dbReference type="Pfam" id="PF18073"/>
    </source>
</evidence>
<dbReference type="Pfam" id="PF13176">
    <property type="entry name" value="TPR_7"/>
    <property type="match status" value="1"/>
</dbReference>
<proteinExistence type="inferred from homology"/>
<dbReference type="OrthoDB" id="507476at2"/>
<comment type="subcellular location">
    <subcellularLocation>
        <location evidence="2">Cell inner membrane</location>
        <topology evidence="2">Single-pass membrane protein</topology>
        <orientation evidence="2">Cytoplasmic side</orientation>
    </subcellularLocation>
</comment>
<keyword evidence="2" id="KW-0472">Membrane</keyword>
<evidence type="ECO:0000313" key="4">
    <source>
        <dbReference type="EMBL" id="RZS47540.1"/>
    </source>
</evidence>
<evidence type="ECO:0000313" key="5">
    <source>
        <dbReference type="Proteomes" id="UP000293433"/>
    </source>
</evidence>
<evidence type="ECO:0000256" key="1">
    <source>
        <dbReference type="ARBA" id="ARBA00022723"/>
    </source>
</evidence>
<comment type="caution">
    <text evidence="4">The sequence shown here is derived from an EMBL/GenBank/DDBJ whole genome shotgun (WGS) entry which is preliminary data.</text>
</comment>
<name>A0A4Q7LCV5_9BURK</name>
<comment type="similarity">
    <text evidence="2">Belongs to the LapB family.</text>
</comment>